<dbReference type="GO" id="GO:0003677">
    <property type="term" value="F:DNA binding"/>
    <property type="evidence" value="ECO:0007669"/>
    <property type="project" value="UniProtKB-KW"/>
</dbReference>
<proteinExistence type="predicted"/>
<sequence length="100" mass="10844">MTIIGPQARAARALVRWPRDHVARAAGLDEEVLLAFETGGTDLDPDARHRLRLALEAGGAVFLPENRDGGMGVRLKFTTKDVRAIDRMENEGGAYGSDDV</sequence>
<dbReference type="Proteomes" id="UP001597124">
    <property type="component" value="Unassembled WGS sequence"/>
</dbReference>
<dbReference type="RefSeq" id="WP_381492118.1">
    <property type="nucleotide sequence ID" value="NZ_JBHTIK010000010.1"/>
</dbReference>
<dbReference type="EMBL" id="JBHTIK010000010">
    <property type="protein sequence ID" value="MFD0849474.1"/>
    <property type="molecule type" value="Genomic_DNA"/>
</dbReference>
<comment type="caution">
    <text evidence="1">The sequence shown here is derived from an EMBL/GenBank/DDBJ whole genome shotgun (WGS) entry which is preliminary data.</text>
</comment>
<protein>
    <submittedName>
        <fullName evidence="1">DNA-binding protein</fullName>
    </submittedName>
</protein>
<evidence type="ECO:0000313" key="2">
    <source>
        <dbReference type="Proteomes" id="UP001597124"/>
    </source>
</evidence>
<dbReference type="Gene3D" id="1.10.260.40">
    <property type="entry name" value="lambda repressor-like DNA-binding domains"/>
    <property type="match status" value="1"/>
</dbReference>
<reference evidence="2" key="1">
    <citation type="journal article" date="2019" name="Int. J. Syst. Evol. Microbiol.">
        <title>The Global Catalogue of Microorganisms (GCM) 10K type strain sequencing project: providing services to taxonomists for standard genome sequencing and annotation.</title>
        <authorList>
            <consortium name="The Broad Institute Genomics Platform"/>
            <consortium name="The Broad Institute Genome Sequencing Center for Infectious Disease"/>
            <person name="Wu L."/>
            <person name="Ma J."/>
        </authorList>
    </citation>
    <scope>NUCLEOTIDE SEQUENCE [LARGE SCALE GENOMIC DNA]</scope>
    <source>
        <strain evidence="2">CCUG 52537</strain>
    </source>
</reference>
<evidence type="ECO:0000313" key="1">
    <source>
        <dbReference type="EMBL" id="MFD0849474.1"/>
    </source>
</evidence>
<name>A0ABW3C6G4_SPHXN</name>
<gene>
    <name evidence="1" type="ORF">ACFQ00_14150</name>
</gene>
<keyword evidence="2" id="KW-1185">Reference proteome</keyword>
<keyword evidence="1" id="KW-0238">DNA-binding</keyword>
<accession>A0ABW3C6G4</accession>
<organism evidence="1 2">
    <name type="scientific">Sphingosinicella xenopeptidilytica</name>
    <dbReference type="NCBI Taxonomy" id="364098"/>
    <lineage>
        <taxon>Bacteria</taxon>
        <taxon>Pseudomonadati</taxon>
        <taxon>Pseudomonadota</taxon>
        <taxon>Alphaproteobacteria</taxon>
        <taxon>Sphingomonadales</taxon>
        <taxon>Sphingosinicellaceae</taxon>
        <taxon>Sphingosinicella</taxon>
    </lineage>
</organism>
<dbReference type="InterPro" id="IPR010982">
    <property type="entry name" value="Lambda_DNA-bd_dom_sf"/>
</dbReference>